<dbReference type="AlphaFoldDB" id="A0AAV7LK72"/>
<comment type="caution">
    <text evidence="1">The sequence shown here is derived from an EMBL/GenBank/DDBJ whole genome shotgun (WGS) entry which is preliminary data.</text>
</comment>
<evidence type="ECO:0000313" key="2">
    <source>
        <dbReference type="Proteomes" id="UP001066276"/>
    </source>
</evidence>
<keyword evidence="2" id="KW-1185">Reference proteome</keyword>
<protein>
    <submittedName>
        <fullName evidence="1">Uncharacterized protein</fullName>
    </submittedName>
</protein>
<gene>
    <name evidence="1" type="ORF">NDU88_004042</name>
</gene>
<proteinExistence type="predicted"/>
<dbReference type="EMBL" id="JANPWB010000015">
    <property type="protein sequence ID" value="KAJ1090914.1"/>
    <property type="molecule type" value="Genomic_DNA"/>
</dbReference>
<name>A0AAV7LK72_PLEWA</name>
<reference evidence="1" key="1">
    <citation type="journal article" date="2022" name="bioRxiv">
        <title>Sequencing and chromosome-scale assembly of the giantPleurodeles waltlgenome.</title>
        <authorList>
            <person name="Brown T."/>
            <person name="Elewa A."/>
            <person name="Iarovenko S."/>
            <person name="Subramanian E."/>
            <person name="Araus A.J."/>
            <person name="Petzold A."/>
            <person name="Susuki M."/>
            <person name="Suzuki K.-i.T."/>
            <person name="Hayashi T."/>
            <person name="Toyoda A."/>
            <person name="Oliveira C."/>
            <person name="Osipova E."/>
            <person name="Leigh N.D."/>
            <person name="Simon A."/>
            <person name="Yun M.H."/>
        </authorList>
    </citation>
    <scope>NUCLEOTIDE SEQUENCE</scope>
    <source>
        <strain evidence="1">20211129_DDA</strain>
        <tissue evidence="1">Liver</tissue>
    </source>
</reference>
<sequence>MAPAEEVQRFAAPSPIRLTTVDSEGLGRRGWRRARRASREALEGRSVPWSPIRGSLERVSRRVAPGTLTGAGAPGGDERQVHPVWPANGPAPPWRSRVSLQPNWLRWRRRAGGHATLVLRSHPLDCWDAHGVPDLSSCCFWTSRVTEGSERSCLSVALGEPLPIYRNPVMASQRHSKKEGSLRDLFAKTSAKEIPPGESLLEEGSDTGDQGERVEGEAPLTRFFMEQLFGALRRDFATLKQKIPAEVKELKCEVVELGQQVGPLEQTRDAREEKLDCHRRELLILHYKNQGLQYQLEDLENRSRRSII</sequence>
<dbReference type="Proteomes" id="UP001066276">
    <property type="component" value="Chromosome 11"/>
</dbReference>
<organism evidence="1 2">
    <name type="scientific">Pleurodeles waltl</name>
    <name type="common">Iberian ribbed newt</name>
    <dbReference type="NCBI Taxonomy" id="8319"/>
    <lineage>
        <taxon>Eukaryota</taxon>
        <taxon>Metazoa</taxon>
        <taxon>Chordata</taxon>
        <taxon>Craniata</taxon>
        <taxon>Vertebrata</taxon>
        <taxon>Euteleostomi</taxon>
        <taxon>Amphibia</taxon>
        <taxon>Batrachia</taxon>
        <taxon>Caudata</taxon>
        <taxon>Salamandroidea</taxon>
        <taxon>Salamandridae</taxon>
        <taxon>Pleurodelinae</taxon>
        <taxon>Pleurodeles</taxon>
    </lineage>
</organism>
<accession>A0AAV7LK72</accession>
<evidence type="ECO:0000313" key="1">
    <source>
        <dbReference type="EMBL" id="KAJ1090914.1"/>
    </source>
</evidence>